<dbReference type="RefSeq" id="WP_182503321.1">
    <property type="nucleotide sequence ID" value="NZ_JACJHX010000012.1"/>
</dbReference>
<dbReference type="SUPFAM" id="SSF53448">
    <property type="entry name" value="Nucleotide-diphospho-sugar transferases"/>
    <property type="match status" value="1"/>
</dbReference>
<feature type="transmembrane region" description="Helical" evidence="5">
    <location>
        <begin position="301"/>
        <end position="322"/>
    </location>
</feature>
<accession>A0ABR6CT62</accession>
<dbReference type="Pfam" id="PF00535">
    <property type="entry name" value="Glycos_transf_2"/>
    <property type="match status" value="1"/>
</dbReference>
<dbReference type="CDD" id="cd04179">
    <property type="entry name" value="DPM_DPG-synthase_like"/>
    <property type="match status" value="1"/>
</dbReference>
<gene>
    <name evidence="8" type="ORF">HNP81_003426</name>
</gene>
<keyword evidence="2 5" id="KW-0812">Transmembrane</keyword>
<keyword evidence="3 5" id="KW-1133">Transmembrane helix</keyword>
<evidence type="ECO:0000259" key="7">
    <source>
        <dbReference type="Pfam" id="PF04138"/>
    </source>
</evidence>
<evidence type="ECO:0000256" key="4">
    <source>
        <dbReference type="ARBA" id="ARBA00023136"/>
    </source>
</evidence>
<feature type="transmembrane region" description="Helical" evidence="5">
    <location>
        <begin position="328"/>
        <end position="351"/>
    </location>
</feature>
<feature type="transmembrane region" description="Helical" evidence="5">
    <location>
        <begin position="232"/>
        <end position="258"/>
    </location>
</feature>
<evidence type="ECO:0000256" key="2">
    <source>
        <dbReference type="ARBA" id="ARBA00022692"/>
    </source>
</evidence>
<evidence type="ECO:0000256" key="1">
    <source>
        <dbReference type="ARBA" id="ARBA00004141"/>
    </source>
</evidence>
<name>A0ABR6CT62_9BACI</name>
<evidence type="ECO:0000256" key="3">
    <source>
        <dbReference type="ARBA" id="ARBA00022989"/>
    </source>
</evidence>
<reference evidence="8 9" key="1">
    <citation type="submission" date="2020-08" db="EMBL/GenBank/DDBJ databases">
        <title>Genomic Encyclopedia of Type Strains, Phase IV (KMG-IV): sequencing the most valuable type-strain genomes for metagenomic binning, comparative biology and taxonomic classification.</title>
        <authorList>
            <person name="Goeker M."/>
        </authorList>
    </citation>
    <scope>NUCLEOTIDE SEQUENCE [LARGE SCALE GENOMIC DNA]</scope>
    <source>
        <strain evidence="8 9">DSM 105481</strain>
    </source>
</reference>
<dbReference type="Gene3D" id="3.90.550.10">
    <property type="entry name" value="Spore Coat Polysaccharide Biosynthesis Protein SpsA, Chain A"/>
    <property type="match status" value="1"/>
</dbReference>
<dbReference type="InterPro" id="IPR007267">
    <property type="entry name" value="GtrA_DPMS_TM"/>
</dbReference>
<dbReference type="PANTHER" id="PTHR10859">
    <property type="entry name" value="GLYCOSYL TRANSFERASE"/>
    <property type="match status" value="1"/>
</dbReference>
<evidence type="ECO:0000259" key="6">
    <source>
        <dbReference type="Pfam" id="PF00535"/>
    </source>
</evidence>
<feature type="domain" description="Glycosyltransferase 2-like" evidence="6">
    <location>
        <begin position="6"/>
        <end position="145"/>
    </location>
</feature>
<proteinExistence type="predicted"/>
<protein>
    <submittedName>
        <fullName evidence="8">Glycosyltransferase involved in cell wall biosynthesis</fullName>
    </submittedName>
</protein>
<dbReference type="Proteomes" id="UP000626697">
    <property type="component" value="Unassembled WGS sequence"/>
</dbReference>
<comment type="subcellular location">
    <subcellularLocation>
        <location evidence="1">Membrane</location>
        <topology evidence="1">Multi-pass membrane protein</topology>
    </subcellularLocation>
</comment>
<organism evidence="8 9">
    <name type="scientific">Peribacillus huizhouensis</name>
    <dbReference type="NCBI Taxonomy" id="1501239"/>
    <lineage>
        <taxon>Bacteria</taxon>
        <taxon>Bacillati</taxon>
        <taxon>Bacillota</taxon>
        <taxon>Bacilli</taxon>
        <taxon>Bacillales</taxon>
        <taxon>Bacillaceae</taxon>
        <taxon>Peribacillus</taxon>
    </lineage>
</organism>
<sequence length="368" mass="41835">MKNCAIIIPVLNPTISLIDYVHRLFAEGAAEIIIVNDGSKEELTYIFTELNMVDHCTVLTHDMNKGKGRALKTAFEYFLKTYQHLDGVVTADADGQHAVEDVCKIALALETNESGIILGVRDFGEANVPFRSLLGNRTTSFFFQFLYGYKLKDTQTGLRGLPTSELPRILELKGERYEYEINMLIYAKKMNIPFNEIPIQTLYFDNNSSSHYHSVFDSIKIFSKLFSGLLRYCYSTILSGLLDIGSFILLNSVILVGLPLEARIFYATFVSRVLSSASNFYMNRTFVFSNQNKLTHSIFKYYLLCIGVMLSSYILVTTATIYMGMNVILAKICIDLLLGMISHQIQLYWVFKAVETTKKQMIGERNER</sequence>
<keyword evidence="4 5" id="KW-0472">Membrane</keyword>
<dbReference type="InterPro" id="IPR001173">
    <property type="entry name" value="Glyco_trans_2-like"/>
</dbReference>
<dbReference type="InterPro" id="IPR029044">
    <property type="entry name" value="Nucleotide-diphossugar_trans"/>
</dbReference>
<keyword evidence="9" id="KW-1185">Reference proteome</keyword>
<evidence type="ECO:0000256" key="5">
    <source>
        <dbReference type="SAM" id="Phobius"/>
    </source>
</evidence>
<dbReference type="PANTHER" id="PTHR10859:SF114">
    <property type="entry name" value="DOLICHOL-PHOSPHATE MANNOSYLTRANSFERASE"/>
    <property type="match status" value="1"/>
</dbReference>
<dbReference type="EMBL" id="JACJHX010000012">
    <property type="protein sequence ID" value="MBA9028106.1"/>
    <property type="molecule type" value="Genomic_DNA"/>
</dbReference>
<feature type="domain" description="GtrA/DPMS transmembrane" evidence="7">
    <location>
        <begin position="231"/>
        <end position="351"/>
    </location>
</feature>
<evidence type="ECO:0000313" key="8">
    <source>
        <dbReference type="EMBL" id="MBA9028106.1"/>
    </source>
</evidence>
<dbReference type="Pfam" id="PF04138">
    <property type="entry name" value="GtrA_DPMS_TM"/>
    <property type="match status" value="1"/>
</dbReference>
<evidence type="ECO:0000313" key="9">
    <source>
        <dbReference type="Proteomes" id="UP000626697"/>
    </source>
</evidence>
<comment type="caution">
    <text evidence="8">The sequence shown here is derived from an EMBL/GenBank/DDBJ whole genome shotgun (WGS) entry which is preliminary data.</text>
</comment>